<reference evidence="13" key="1">
    <citation type="submission" date="2020-07" db="EMBL/GenBank/DDBJ databases">
        <title>Complete genome sequencing of Clostridia bacterium strain 12CBH8.</title>
        <authorList>
            <person name="Sakamoto M."/>
            <person name="Murakami T."/>
            <person name="Mori H."/>
        </authorList>
    </citation>
    <scope>NUCLEOTIDE SEQUENCE [LARGE SCALE GENOMIC DNA]</scope>
    <source>
        <strain evidence="13">12CBH8</strain>
    </source>
</reference>
<organism evidence="12 13">
    <name type="scientific">Solibaculum mannosilyticum</name>
    <dbReference type="NCBI Taxonomy" id="2780922"/>
    <lineage>
        <taxon>Bacteria</taxon>
        <taxon>Bacillati</taxon>
        <taxon>Bacillota</taxon>
        <taxon>Clostridia</taxon>
        <taxon>Eubacteriales</taxon>
        <taxon>Oscillospiraceae</taxon>
        <taxon>Solibaculum</taxon>
    </lineage>
</organism>
<dbReference type="CDD" id="cd00405">
    <property type="entry name" value="PRAI"/>
    <property type="match status" value="1"/>
</dbReference>
<dbReference type="InterPro" id="IPR013785">
    <property type="entry name" value="Aldolase_TIM"/>
</dbReference>
<dbReference type="InterPro" id="IPR044643">
    <property type="entry name" value="TrpF_fam"/>
</dbReference>
<dbReference type="RefSeq" id="WP_215533172.1">
    <property type="nucleotide sequence ID" value="NZ_AP023321.1"/>
</dbReference>
<dbReference type="KEGG" id="sman:C12CBH8_20240"/>
<keyword evidence="13" id="KW-1185">Reference proteome</keyword>
<dbReference type="PANTHER" id="PTHR42894">
    <property type="entry name" value="N-(5'-PHOSPHORIBOSYL)ANTHRANILATE ISOMERASE"/>
    <property type="match status" value="1"/>
</dbReference>
<dbReference type="Proteomes" id="UP000593890">
    <property type="component" value="Chromosome"/>
</dbReference>
<dbReference type="GO" id="GO:0004640">
    <property type="term" value="F:phosphoribosylanthranilate isomerase activity"/>
    <property type="evidence" value="ECO:0007669"/>
    <property type="project" value="UniProtKB-UniRule"/>
</dbReference>
<evidence type="ECO:0000256" key="8">
    <source>
        <dbReference type="ARBA" id="ARBA00023141"/>
    </source>
</evidence>
<dbReference type="HAMAP" id="MF_00135">
    <property type="entry name" value="PRAI"/>
    <property type="match status" value="1"/>
</dbReference>
<evidence type="ECO:0000256" key="7">
    <source>
        <dbReference type="ARBA" id="ARBA00022822"/>
    </source>
</evidence>
<evidence type="ECO:0000313" key="13">
    <source>
        <dbReference type="Proteomes" id="UP000593890"/>
    </source>
</evidence>
<feature type="domain" description="N-(5'phosphoribosyl) anthranilate isomerase (PRAI)" evidence="11">
    <location>
        <begin position="5"/>
        <end position="198"/>
    </location>
</feature>
<dbReference type="FunFam" id="3.20.20.70:FF:000075">
    <property type="entry name" value="Tryptophan biosynthesis protein TRP1"/>
    <property type="match status" value="1"/>
</dbReference>
<evidence type="ECO:0000256" key="3">
    <source>
        <dbReference type="ARBA" id="ARBA00007571"/>
    </source>
</evidence>
<evidence type="ECO:0000256" key="6">
    <source>
        <dbReference type="ARBA" id="ARBA00022605"/>
    </source>
</evidence>
<evidence type="ECO:0000256" key="2">
    <source>
        <dbReference type="ARBA" id="ARBA00004664"/>
    </source>
</evidence>
<dbReference type="InterPro" id="IPR001240">
    <property type="entry name" value="PRAI_dom"/>
</dbReference>
<dbReference type="UniPathway" id="UPA00035">
    <property type="reaction ID" value="UER00042"/>
</dbReference>
<comment type="similarity">
    <text evidence="3 10">Belongs to the TrpF family.</text>
</comment>
<proteinExistence type="inferred from homology"/>
<dbReference type="Pfam" id="PF00697">
    <property type="entry name" value="PRAI"/>
    <property type="match status" value="1"/>
</dbReference>
<evidence type="ECO:0000256" key="9">
    <source>
        <dbReference type="ARBA" id="ARBA00023235"/>
    </source>
</evidence>
<evidence type="ECO:0000256" key="10">
    <source>
        <dbReference type="HAMAP-Rule" id="MF_00135"/>
    </source>
</evidence>
<evidence type="ECO:0000256" key="5">
    <source>
        <dbReference type="ARBA" id="ARBA00022272"/>
    </source>
</evidence>
<comment type="pathway">
    <text evidence="2 10">Amino-acid biosynthesis; L-tryptophan biosynthesis; L-tryptophan from chorismate: step 3/5.</text>
</comment>
<dbReference type="Gene3D" id="3.20.20.70">
    <property type="entry name" value="Aldolase class I"/>
    <property type="match status" value="1"/>
</dbReference>
<dbReference type="AlphaFoldDB" id="A0A7I8D5T3"/>
<dbReference type="EC" id="5.3.1.24" evidence="4 10"/>
<evidence type="ECO:0000256" key="4">
    <source>
        <dbReference type="ARBA" id="ARBA00012572"/>
    </source>
</evidence>
<dbReference type="InterPro" id="IPR011060">
    <property type="entry name" value="RibuloseP-bd_barrel"/>
</dbReference>
<dbReference type="EMBL" id="AP023321">
    <property type="protein sequence ID" value="BCI61385.1"/>
    <property type="molecule type" value="Genomic_DNA"/>
</dbReference>
<evidence type="ECO:0000256" key="1">
    <source>
        <dbReference type="ARBA" id="ARBA00001164"/>
    </source>
</evidence>
<protein>
    <recommendedName>
        <fullName evidence="5 10">N-(5'-phosphoribosyl)anthranilate isomerase</fullName>
        <shortName evidence="10">PRAI</shortName>
        <ecNumber evidence="4 10">5.3.1.24</ecNumber>
    </recommendedName>
</protein>
<keyword evidence="8 10" id="KW-0057">Aromatic amino acid biosynthesis</keyword>
<dbReference type="SUPFAM" id="SSF51366">
    <property type="entry name" value="Ribulose-phoshate binding barrel"/>
    <property type="match status" value="1"/>
</dbReference>
<keyword evidence="9 10" id="KW-0413">Isomerase</keyword>
<name>A0A7I8D5T3_9FIRM</name>
<keyword evidence="6 10" id="KW-0028">Amino-acid biosynthesis</keyword>
<sequence>MISIKVCGLTRPEDIQAVNRFAPDYVGFVFAPSRRHVSPETAKNLVRGLAEGILPVGVFVNEVPQRVAFIAAMCGLKVIQLHGNEDSAYQEEIKRLTGREVWKAVRVKDKESLREVMEGCADRYLLDAYHPSQQGGCGQTFDWSLLEGILSQKIMLAGGLMPENVAQAVQLVRPYGVDVSSGVETDGYKDPEKIKEFIRIVRGESQ</sequence>
<dbReference type="GO" id="GO:0000162">
    <property type="term" value="P:L-tryptophan biosynthetic process"/>
    <property type="evidence" value="ECO:0007669"/>
    <property type="project" value="UniProtKB-UniRule"/>
</dbReference>
<evidence type="ECO:0000313" key="12">
    <source>
        <dbReference type="EMBL" id="BCI61385.1"/>
    </source>
</evidence>
<comment type="catalytic activity">
    <reaction evidence="1 10">
        <text>N-(5-phospho-beta-D-ribosyl)anthranilate = 1-(2-carboxyphenylamino)-1-deoxy-D-ribulose 5-phosphate</text>
        <dbReference type="Rhea" id="RHEA:21540"/>
        <dbReference type="ChEBI" id="CHEBI:18277"/>
        <dbReference type="ChEBI" id="CHEBI:58613"/>
        <dbReference type="EC" id="5.3.1.24"/>
    </reaction>
</comment>
<keyword evidence="7 10" id="KW-0822">Tryptophan biosynthesis</keyword>
<evidence type="ECO:0000259" key="11">
    <source>
        <dbReference type="Pfam" id="PF00697"/>
    </source>
</evidence>
<gene>
    <name evidence="10 12" type="primary">trpF</name>
    <name evidence="12" type="ORF">C12CBH8_20240</name>
</gene>
<accession>A0A7I8D5T3</accession>
<dbReference type="PANTHER" id="PTHR42894:SF1">
    <property type="entry name" value="N-(5'-PHOSPHORIBOSYL)ANTHRANILATE ISOMERASE"/>
    <property type="match status" value="1"/>
</dbReference>